<dbReference type="Proteomes" id="UP000299102">
    <property type="component" value="Unassembled WGS sequence"/>
</dbReference>
<comment type="caution">
    <text evidence="2">The sequence shown here is derived from an EMBL/GenBank/DDBJ whole genome shotgun (WGS) entry which is preliminary data.</text>
</comment>
<feature type="compositionally biased region" description="Polar residues" evidence="1">
    <location>
        <begin position="7"/>
        <end position="20"/>
    </location>
</feature>
<dbReference type="EMBL" id="BGZK01000379">
    <property type="protein sequence ID" value="GBP40267.1"/>
    <property type="molecule type" value="Genomic_DNA"/>
</dbReference>
<evidence type="ECO:0000313" key="3">
    <source>
        <dbReference type="Proteomes" id="UP000299102"/>
    </source>
</evidence>
<proteinExistence type="predicted"/>
<feature type="region of interest" description="Disordered" evidence="1">
    <location>
        <begin position="1"/>
        <end position="20"/>
    </location>
</feature>
<feature type="region of interest" description="Disordered" evidence="1">
    <location>
        <begin position="66"/>
        <end position="85"/>
    </location>
</feature>
<name>A0A4C1VPH7_EUMVA</name>
<sequence length="157" mass="17541">MYGSESWAWSKNSESGNNTVEMRSLGSRNLAFRVKRGNAMDTRQTNDVLRWPIISRKVVEVLTTMRQRRRAPRATGARPERSGGRHGTIEAAKCLKHWLPTGRWCTCSSRPVRLSSSVTKVSSCHSVVAVGQNPRPAHLASPVSRCVVEETTYVCCR</sequence>
<accession>A0A4C1VPH7</accession>
<evidence type="ECO:0000313" key="2">
    <source>
        <dbReference type="EMBL" id="GBP40267.1"/>
    </source>
</evidence>
<reference evidence="2 3" key="1">
    <citation type="journal article" date="2019" name="Commun. Biol.">
        <title>The bagworm genome reveals a unique fibroin gene that provides high tensile strength.</title>
        <authorList>
            <person name="Kono N."/>
            <person name="Nakamura H."/>
            <person name="Ohtoshi R."/>
            <person name="Tomita M."/>
            <person name="Numata K."/>
            <person name="Arakawa K."/>
        </authorList>
    </citation>
    <scope>NUCLEOTIDE SEQUENCE [LARGE SCALE GENOMIC DNA]</scope>
</reference>
<protein>
    <submittedName>
        <fullName evidence="2">Uncharacterized protein</fullName>
    </submittedName>
</protein>
<evidence type="ECO:0000256" key="1">
    <source>
        <dbReference type="SAM" id="MobiDB-lite"/>
    </source>
</evidence>
<dbReference type="AlphaFoldDB" id="A0A4C1VPH7"/>
<organism evidence="2 3">
    <name type="scientific">Eumeta variegata</name>
    <name type="common">Bagworm moth</name>
    <name type="synonym">Eumeta japonica</name>
    <dbReference type="NCBI Taxonomy" id="151549"/>
    <lineage>
        <taxon>Eukaryota</taxon>
        <taxon>Metazoa</taxon>
        <taxon>Ecdysozoa</taxon>
        <taxon>Arthropoda</taxon>
        <taxon>Hexapoda</taxon>
        <taxon>Insecta</taxon>
        <taxon>Pterygota</taxon>
        <taxon>Neoptera</taxon>
        <taxon>Endopterygota</taxon>
        <taxon>Lepidoptera</taxon>
        <taxon>Glossata</taxon>
        <taxon>Ditrysia</taxon>
        <taxon>Tineoidea</taxon>
        <taxon>Psychidae</taxon>
        <taxon>Oiketicinae</taxon>
        <taxon>Eumeta</taxon>
    </lineage>
</organism>
<keyword evidence="3" id="KW-1185">Reference proteome</keyword>
<gene>
    <name evidence="2" type="ORF">EVAR_83957_1</name>
</gene>